<dbReference type="GO" id="GO:0004867">
    <property type="term" value="F:serine-type endopeptidase inhibitor activity"/>
    <property type="evidence" value="ECO:0007669"/>
    <property type="project" value="InterPro"/>
</dbReference>
<dbReference type="RefSeq" id="WP_093364634.1">
    <property type="nucleotide sequence ID" value="NZ_FOZZ01000004.1"/>
</dbReference>
<evidence type="ECO:0000256" key="1">
    <source>
        <dbReference type="ARBA" id="ARBA00010558"/>
    </source>
</evidence>
<sequence length="166" mass="18943">MKNNILKTVGLIVALFTVSHFTMAQTVNKQDLSIFPKAEAGYKQMVIEVPHSNKDNQKRIEFMVGKMMEVDGCNQFGLTGTLEKKDLEGWGYSYYIFKTEGHVISTQMACPGQPNRNLFVSAQPEMTDYNGKLPIVIYVPEEYEVRFKIYKAEEEIYHAGEITSNK</sequence>
<evidence type="ECO:0000313" key="3">
    <source>
        <dbReference type="EMBL" id="SFS69396.1"/>
    </source>
</evidence>
<protein>
    <submittedName>
        <fullName evidence="3">Ecotin</fullName>
    </submittedName>
</protein>
<organism evidence="3 4">
    <name type="scientific">Sphingobacterium wenxiniae</name>
    <dbReference type="NCBI Taxonomy" id="683125"/>
    <lineage>
        <taxon>Bacteria</taxon>
        <taxon>Pseudomonadati</taxon>
        <taxon>Bacteroidota</taxon>
        <taxon>Sphingobacteriia</taxon>
        <taxon>Sphingobacteriales</taxon>
        <taxon>Sphingobacteriaceae</taxon>
        <taxon>Sphingobacterium</taxon>
    </lineage>
</organism>
<gene>
    <name evidence="3" type="ORF">SAMN05660206_10412</name>
</gene>
<dbReference type="Gene3D" id="2.60.40.550">
    <property type="entry name" value="Ecotin"/>
    <property type="match status" value="1"/>
</dbReference>
<evidence type="ECO:0000313" key="4">
    <source>
        <dbReference type="Proteomes" id="UP000198785"/>
    </source>
</evidence>
<dbReference type="SUPFAM" id="SSF49772">
    <property type="entry name" value="Ecotin, trypsin inhibitor"/>
    <property type="match status" value="1"/>
</dbReference>
<dbReference type="AlphaFoldDB" id="A0A1I6RXJ7"/>
<dbReference type="Proteomes" id="UP000198785">
    <property type="component" value="Unassembled WGS sequence"/>
</dbReference>
<dbReference type="EMBL" id="FOZZ01000004">
    <property type="protein sequence ID" value="SFS69396.1"/>
    <property type="molecule type" value="Genomic_DNA"/>
</dbReference>
<keyword evidence="4" id="KW-1185">Reference proteome</keyword>
<feature type="signal peptide" evidence="2">
    <location>
        <begin position="1"/>
        <end position="24"/>
    </location>
</feature>
<comment type="similarity">
    <text evidence="1">Belongs to the protease inhibitor I11 (ecotin) family.</text>
</comment>
<feature type="chain" id="PRO_5011607661" evidence="2">
    <location>
        <begin position="25"/>
        <end position="166"/>
    </location>
</feature>
<reference evidence="3 4" key="1">
    <citation type="submission" date="2016-10" db="EMBL/GenBank/DDBJ databases">
        <authorList>
            <person name="de Groot N.N."/>
        </authorList>
    </citation>
    <scope>NUCLEOTIDE SEQUENCE [LARGE SCALE GENOMIC DNA]</scope>
    <source>
        <strain evidence="3 4">DSM 22789</strain>
    </source>
</reference>
<dbReference type="OrthoDB" id="997196at2"/>
<dbReference type="InterPro" id="IPR005658">
    <property type="entry name" value="Prot_inh_ecotin"/>
</dbReference>
<keyword evidence="2" id="KW-0732">Signal</keyword>
<dbReference type="InterPro" id="IPR036198">
    <property type="entry name" value="Ecotin_sf"/>
</dbReference>
<proteinExistence type="inferred from homology"/>
<dbReference type="STRING" id="683125.SAMN05660206_10412"/>
<dbReference type="PANTHER" id="PTHR35890">
    <property type="match status" value="1"/>
</dbReference>
<name>A0A1I6RXJ7_9SPHI</name>
<dbReference type="Pfam" id="PF03974">
    <property type="entry name" value="Ecotin"/>
    <property type="match status" value="1"/>
</dbReference>
<dbReference type="PANTHER" id="PTHR35890:SF3">
    <property type="entry name" value="ECOTIN"/>
    <property type="match status" value="1"/>
</dbReference>
<evidence type="ECO:0000256" key="2">
    <source>
        <dbReference type="SAM" id="SignalP"/>
    </source>
</evidence>
<accession>A0A1I6RXJ7</accession>